<dbReference type="Pfam" id="PF01370">
    <property type="entry name" value="Epimerase"/>
    <property type="match status" value="1"/>
</dbReference>
<evidence type="ECO:0000313" key="3">
    <source>
        <dbReference type="EMBL" id="QFR48354.1"/>
    </source>
</evidence>
<accession>A0A5P8NY71</accession>
<dbReference type="InterPro" id="IPR001509">
    <property type="entry name" value="Epimerase_deHydtase"/>
</dbReference>
<evidence type="ECO:0000259" key="2">
    <source>
        <dbReference type="Pfam" id="PF01370"/>
    </source>
</evidence>
<evidence type="ECO:0000313" key="4">
    <source>
        <dbReference type="Proteomes" id="UP000326944"/>
    </source>
</evidence>
<dbReference type="EMBL" id="CP043617">
    <property type="protein sequence ID" value="QFR48354.1"/>
    <property type="molecule type" value="Genomic_DNA"/>
</dbReference>
<keyword evidence="4" id="KW-1185">Reference proteome</keyword>
<proteinExistence type="inferred from homology"/>
<dbReference type="PANTHER" id="PTHR43000">
    <property type="entry name" value="DTDP-D-GLUCOSE 4,6-DEHYDRATASE-RELATED"/>
    <property type="match status" value="1"/>
</dbReference>
<dbReference type="RefSeq" id="WP_152306297.1">
    <property type="nucleotide sequence ID" value="NZ_CP043617.1"/>
</dbReference>
<evidence type="ECO:0000256" key="1">
    <source>
        <dbReference type="ARBA" id="ARBA00007637"/>
    </source>
</evidence>
<protein>
    <submittedName>
        <fullName evidence="3">NAD-dependent epimerase/dehydratase family protein</fullName>
    </submittedName>
</protein>
<organism evidence="3 4">
    <name type="scientific">Sulfurimonas lithotrophica</name>
    <dbReference type="NCBI Taxonomy" id="2590022"/>
    <lineage>
        <taxon>Bacteria</taxon>
        <taxon>Pseudomonadati</taxon>
        <taxon>Campylobacterota</taxon>
        <taxon>Epsilonproteobacteria</taxon>
        <taxon>Campylobacterales</taxon>
        <taxon>Sulfurimonadaceae</taxon>
        <taxon>Sulfurimonas</taxon>
    </lineage>
</organism>
<dbReference type="InterPro" id="IPR036291">
    <property type="entry name" value="NAD(P)-bd_dom_sf"/>
</dbReference>
<dbReference type="Proteomes" id="UP000326944">
    <property type="component" value="Chromosome"/>
</dbReference>
<sequence>MKKVETILLVGSEGFLGKNLVRLLIEHNYNIIGLDIQPTNNVKYTHFVQKNIFDLSINDISFLNKLNSYGVIYTGGVSRNGIAATYPIESSQNTVSALVKLLELLNQTTPPTWMMLTSTREVDILLDNKESLFGKQKIYSTLKLTSELIIESYSEYWNIPLKILRLSDIFGIGDHKSKVIQIFLNKAIQNDIIEVNNTNIKLFLTEVTEISSTIFKYVKKIEDDIEINNFEIIQLWDDNYYITLLELAYISLELNPYSQSKILTKDGMTINYSVKNKIKPNHMKVLENMNKLNIINLKKSKLK</sequence>
<comment type="similarity">
    <text evidence="1">Belongs to the NAD(P)-dependent epimerase/dehydratase family.</text>
</comment>
<dbReference type="Gene3D" id="3.90.25.10">
    <property type="entry name" value="UDP-galactose 4-epimerase, domain 1"/>
    <property type="match status" value="1"/>
</dbReference>
<name>A0A5P8NY71_9BACT</name>
<dbReference type="OrthoDB" id="9803010at2"/>
<gene>
    <name evidence="3" type="ORF">FJR48_00875</name>
</gene>
<dbReference type="SUPFAM" id="SSF51735">
    <property type="entry name" value="NAD(P)-binding Rossmann-fold domains"/>
    <property type="match status" value="1"/>
</dbReference>
<dbReference type="AlphaFoldDB" id="A0A5P8NY71"/>
<reference evidence="3 4" key="1">
    <citation type="submission" date="2019-09" db="EMBL/GenBank/DDBJ databases">
        <title>Sulfurimonas gotlandica sp. nov., a chemoautotrophic and psychrotolerant epsilonproteobacterium isolated from a pelagic redoxcline, and an emended description of the genus Sulfurimonas.</title>
        <authorList>
            <person name="Wang S."/>
            <person name="Jiang L."/>
            <person name="Shao S."/>
        </authorList>
    </citation>
    <scope>NUCLEOTIDE SEQUENCE [LARGE SCALE GENOMIC DNA]</scope>
    <source>
        <strain evidence="3 4">GYSZ_1</strain>
    </source>
</reference>
<feature type="domain" description="NAD-dependent epimerase/dehydratase" evidence="2">
    <location>
        <begin position="7"/>
        <end position="191"/>
    </location>
</feature>
<dbReference type="Gene3D" id="3.40.50.720">
    <property type="entry name" value="NAD(P)-binding Rossmann-like Domain"/>
    <property type="match status" value="1"/>
</dbReference>
<dbReference type="KEGG" id="sulg:FJR48_00875"/>